<gene>
    <name evidence="1" type="ORF">C8P63_11192</name>
</gene>
<evidence type="ECO:0000313" key="1">
    <source>
        <dbReference type="EMBL" id="PTX59657.1"/>
    </source>
</evidence>
<reference evidence="1 2" key="1">
    <citation type="submission" date="2018-04" db="EMBL/GenBank/DDBJ databases">
        <title>Genomic Encyclopedia of Archaeal and Bacterial Type Strains, Phase II (KMG-II): from individual species to whole genera.</title>
        <authorList>
            <person name="Goeker M."/>
        </authorList>
    </citation>
    <scope>NUCLEOTIDE SEQUENCE [LARGE SCALE GENOMIC DNA]</scope>
    <source>
        <strain evidence="1 2">DSM 45787</strain>
    </source>
</reference>
<proteinExistence type="predicted"/>
<keyword evidence="2" id="KW-1185">Reference proteome</keyword>
<protein>
    <submittedName>
        <fullName evidence="1">Uncharacterized protein</fullName>
    </submittedName>
</protein>
<dbReference type="EMBL" id="QBKR01000011">
    <property type="protein sequence ID" value="PTX59657.1"/>
    <property type="molecule type" value="Genomic_DNA"/>
</dbReference>
<accession>A0A2T6BUK8</accession>
<organism evidence="1 2">
    <name type="scientific">Melghirimyces profundicolus</name>
    <dbReference type="NCBI Taxonomy" id="1242148"/>
    <lineage>
        <taxon>Bacteria</taxon>
        <taxon>Bacillati</taxon>
        <taxon>Bacillota</taxon>
        <taxon>Bacilli</taxon>
        <taxon>Bacillales</taxon>
        <taxon>Thermoactinomycetaceae</taxon>
        <taxon>Melghirimyces</taxon>
    </lineage>
</organism>
<dbReference type="Proteomes" id="UP000244240">
    <property type="component" value="Unassembled WGS sequence"/>
</dbReference>
<dbReference type="RefSeq" id="WP_108023487.1">
    <property type="nucleotide sequence ID" value="NZ_QBKR01000011.1"/>
</dbReference>
<evidence type="ECO:0000313" key="2">
    <source>
        <dbReference type="Proteomes" id="UP000244240"/>
    </source>
</evidence>
<comment type="caution">
    <text evidence="1">The sequence shown here is derived from an EMBL/GenBank/DDBJ whole genome shotgun (WGS) entry which is preliminary data.</text>
</comment>
<dbReference type="AlphaFoldDB" id="A0A2T6BUK8"/>
<dbReference type="OrthoDB" id="2905737at2"/>
<name>A0A2T6BUK8_9BACL</name>
<sequence length="80" mass="9627">MNETMTSIDDHLKKAFVHIEKALAESIQQVLDNERKKDEIGRKWEAFIGQLFHLIRKKGKENRINLMSWVSFTRLRKWMI</sequence>